<dbReference type="Proteomes" id="UP000270094">
    <property type="component" value="Unassembled WGS sequence"/>
</dbReference>
<evidence type="ECO:0000313" key="2">
    <source>
        <dbReference type="Proteomes" id="UP000270094"/>
    </source>
</evidence>
<proteinExistence type="predicted"/>
<sequence length="108" mass="12025">MARAIFVTLSPDHNSWFQSCCGRVASLLRDATHVFSSRPLARIFAHAQDTLSGVADCPFLFVTAQYVRYLLSSFLGEFTNFASASLLWNSSTFKIVLIRTARALGNFQ</sequence>
<dbReference type="AlphaFoldDB" id="A0A3P7KW43"/>
<dbReference type="EMBL" id="UYYB01020583">
    <property type="protein sequence ID" value="VDM71478.1"/>
    <property type="molecule type" value="Genomic_DNA"/>
</dbReference>
<protein>
    <submittedName>
        <fullName evidence="1">Uncharacterized protein</fullName>
    </submittedName>
</protein>
<gene>
    <name evidence="1" type="ORF">SVUK_LOCUS6476</name>
</gene>
<accession>A0A3P7KW43</accession>
<name>A0A3P7KW43_STRVU</name>
<keyword evidence="2" id="KW-1185">Reference proteome</keyword>
<reference evidence="1 2" key="1">
    <citation type="submission" date="2018-11" db="EMBL/GenBank/DDBJ databases">
        <authorList>
            <consortium name="Pathogen Informatics"/>
        </authorList>
    </citation>
    <scope>NUCLEOTIDE SEQUENCE [LARGE SCALE GENOMIC DNA]</scope>
</reference>
<organism evidence="1 2">
    <name type="scientific">Strongylus vulgaris</name>
    <name type="common">Blood worm</name>
    <dbReference type="NCBI Taxonomy" id="40348"/>
    <lineage>
        <taxon>Eukaryota</taxon>
        <taxon>Metazoa</taxon>
        <taxon>Ecdysozoa</taxon>
        <taxon>Nematoda</taxon>
        <taxon>Chromadorea</taxon>
        <taxon>Rhabditida</taxon>
        <taxon>Rhabditina</taxon>
        <taxon>Rhabditomorpha</taxon>
        <taxon>Strongyloidea</taxon>
        <taxon>Strongylidae</taxon>
        <taxon>Strongylus</taxon>
    </lineage>
</organism>
<dbReference type="OrthoDB" id="5822185at2759"/>
<evidence type="ECO:0000313" key="1">
    <source>
        <dbReference type="EMBL" id="VDM71478.1"/>
    </source>
</evidence>